<keyword evidence="3" id="KW-1185">Reference proteome</keyword>
<proteinExistence type="predicted"/>
<name>A0A9W6XH67_9STRA</name>
<sequence length="235" mass="25217">MSTSSSPPYSRRGMAKGPPDAACRTRRLVRRAFEPRWVVSSGSSRLAGTAVGERAPGTVSTSWAFGSKSPAGGATCSSIVKPATREDLTERRTAEASSAHLHSDALACTASYLACTASLVLGYSEVRAAADASHLTSGSHTDAHHLGAKLLVCDPEHAANADGGRLLRRRENGEDGIDEERGFNLRNILKKLDPVEAIEKFKHTGKLKKMLKDNAKRQDWLKKQAKIIGAPNPVY</sequence>
<organism evidence="2 3">
    <name type="scientific">Phytophthora fragariaefolia</name>
    <dbReference type="NCBI Taxonomy" id="1490495"/>
    <lineage>
        <taxon>Eukaryota</taxon>
        <taxon>Sar</taxon>
        <taxon>Stramenopiles</taxon>
        <taxon>Oomycota</taxon>
        <taxon>Peronosporomycetes</taxon>
        <taxon>Peronosporales</taxon>
        <taxon>Peronosporaceae</taxon>
        <taxon>Phytophthora</taxon>
    </lineage>
</organism>
<evidence type="ECO:0000313" key="3">
    <source>
        <dbReference type="Proteomes" id="UP001165121"/>
    </source>
</evidence>
<comment type="caution">
    <text evidence="2">The sequence shown here is derived from an EMBL/GenBank/DDBJ whole genome shotgun (WGS) entry which is preliminary data.</text>
</comment>
<feature type="region of interest" description="Disordered" evidence="1">
    <location>
        <begin position="1"/>
        <end position="21"/>
    </location>
</feature>
<reference evidence="2" key="1">
    <citation type="submission" date="2023-04" db="EMBL/GenBank/DDBJ databases">
        <title>Phytophthora fragariaefolia NBRC 109709.</title>
        <authorList>
            <person name="Ichikawa N."/>
            <person name="Sato H."/>
            <person name="Tonouchi N."/>
        </authorList>
    </citation>
    <scope>NUCLEOTIDE SEQUENCE</scope>
    <source>
        <strain evidence="2">NBRC 109709</strain>
    </source>
</reference>
<dbReference type="EMBL" id="BSXT01001088">
    <property type="protein sequence ID" value="GMF38456.1"/>
    <property type="molecule type" value="Genomic_DNA"/>
</dbReference>
<dbReference type="Proteomes" id="UP001165121">
    <property type="component" value="Unassembled WGS sequence"/>
</dbReference>
<protein>
    <submittedName>
        <fullName evidence="2">Unnamed protein product</fullName>
    </submittedName>
</protein>
<evidence type="ECO:0000256" key="1">
    <source>
        <dbReference type="SAM" id="MobiDB-lite"/>
    </source>
</evidence>
<gene>
    <name evidence="2" type="ORF">Pfra01_001110100</name>
</gene>
<dbReference type="AlphaFoldDB" id="A0A9W6XH67"/>
<accession>A0A9W6XH67</accession>
<evidence type="ECO:0000313" key="2">
    <source>
        <dbReference type="EMBL" id="GMF38456.1"/>
    </source>
</evidence>